<sequence length="985" mass="107055">MFDRAPLFGLPPGVDFPAALVAGLRARLAGQPPEAMARVDLYVNTQRMRRRITEILTAEGAGFLPRLRLVTELPAEPGLPAPVPPLRRRLELAQLVARLIEAQPDLAPRSALFDLADSLAELIDEMQGEGVPPEAISRLDVADHSAHWQRTQAFMAIVAPMFAADAPDAQARARMTVERLAARWAEAPPTHPVIVAGSTGSRGTTALFMRAVARLPQGALVLPGFDFDLPPAIWAGMDDALTAEDHPQFRFLRLLSALGADPSEVRPWADLPAPSPARNRLISLSLRPAPVTDQWLSEGRLLTDLAGAAQAMTLIEAPHPRAEALAVALVMRRAAEDGRRVALITSDRGLTRQVEAALDRWRITADDSAGKPLALSAPGRFLRHVARLFGRRLTAEALLTLLKHPLTATGADRGNHLRWTRDLELHLRRRGPPFPTAADLADWAEARPADGVADWAAWLGGLFEGVDSPAPRPLTDHVTAHLALAEALATGPAGTDTGELWLKEAGIAALAAVAELRAEAAHGGTLTSADYTDLFDAILSRGEVREAAQPDPRLMIWGTLEARVQGADLVILGGLNDGTWPQLPPPDPWLNRQMRLKAGLLLPERRIGLAAHDYQQAVAAPEVVLTRATRDAEAETVPSRWLNRLMNLMNGLTAQGGPEALAAMRARGRDWLDLATALETPEVPMPLTPRPAPRPPVGARPRQLAVTGIRTLIRDPYAIYARHILRLRPLDPLHHAPDARLRGSILHRILESFVKDRPPGAERKADRARLMAIAAAVLADDVPWPAARALWLARLDRAADFFLETEATLGGTPLVVETEGRVDLSPLPFTLTAKPDRIDLLPDGRLHILDYKTGTPPTKKQQEQFDKQLLLEAAMAERGAFAGLPLAEVARISYIGLGSSPKVEALDTDAALLGQVWEGLCALIGRYQLRDQGYPSRRAMFGERFPGDYDHLARFGEWDMSDRPEPQDVGPPDPEGRTAQEGSDA</sequence>
<dbReference type="InterPro" id="IPR027417">
    <property type="entry name" value="P-loop_NTPase"/>
</dbReference>
<feature type="region of interest" description="Disordered" evidence="1">
    <location>
        <begin position="682"/>
        <end position="701"/>
    </location>
</feature>
<evidence type="ECO:0000256" key="1">
    <source>
        <dbReference type="SAM" id="MobiDB-lite"/>
    </source>
</evidence>
<proteinExistence type="predicted"/>
<dbReference type="AlphaFoldDB" id="A0A285CTU3"/>
<feature type="compositionally biased region" description="Basic and acidic residues" evidence="1">
    <location>
        <begin position="956"/>
        <end position="966"/>
    </location>
</feature>
<dbReference type="Proteomes" id="UP000219467">
    <property type="component" value="Unassembled WGS sequence"/>
</dbReference>
<dbReference type="OrthoDB" id="9780606at2"/>
<keyword evidence="4" id="KW-1185">Reference proteome</keyword>
<feature type="domain" description="PD-(D/E)XK endonuclease-like" evidence="2">
    <location>
        <begin position="704"/>
        <end position="904"/>
    </location>
</feature>
<evidence type="ECO:0000259" key="2">
    <source>
        <dbReference type="Pfam" id="PF12705"/>
    </source>
</evidence>
<dbReference type="Pfam" id="PF12705">
    <property type="entry name" value="PDDEXK_1"/>
    <property type="match status" value="1"/>
</dbReference>
<reference evidence="4" key="1">
    <citation type="submission" date="2017-08" db="EMBL/GenBank/DDBJ databases">
        <authorList>
            <person name="Varghese N."/>
            <person name="Submissions S."/>
        </authorList>
    </citation>
    <scope>NUCLEOTIDE SEQUENCE [LARGE SCALE GENOMIC DNA]</scope>
    <source>
        <strain evidence="4">JA234</strain>
    </source>
</reference>
<dbReference type="NCBIfam" id="TIGR02786">
    <property type="entry name" value="addB_alphas"/>
    <property type="match status" value="1"/>
</dbReference>
<name>A0A285CTU3_9RHOB</name>
<accession>A0A285CTU3</accession>
<dbReference type="Gene3D" id="3.90.320.10">
    <property type="match status" value="1"/>
</dbReference>
<dbReference type="InterPro" id="IPR014153">
    <property type="entry name" value="Ds_break_AddB"/>
</dbReference>
<evidence type="ECO:0000313" key="4">
    <source>
        <dbReference type="Proteomes" id="UP000219467"/>
    </source>
</evidence>
<dbReference type="SUPFAM" id="SSF52540">
    <property type="entry name" value="P-loop containing nucleoside triphosphate hydrolases"/>
    <property type="match status" value="1"/>
</dbReference>
<dbReference type="InterPro" id="IPR038726">
    <property type="entry name" value="PDDEXK_AddAB-type"/>
</dbReference>
<dbReference type="EMBL" id="OAOQ01000007">
    <property type="protein sequence ID" value="SNX70845.1"/>
    <property type="molecule type" value="Genomic_DNA"/>
</dbReference>
<protein>
    <submittedName>
        <fullName evidence="3">Double-strand break repair protein AddB</fullName>
    </submittedName>
</protein>
<feature type="compositionally biased region" description="Pro residues" evidence="1">
    <location>
        <begin position="683"/>
        <end position="698"/>
    </location>
</feature>
<feature type="region of interest" description="Disordered" evidence="1">
    <location>
        <begin position="956"/>
        <end position="985"/>
    </location>
</feature>
<gene>
    <name evidence="3" type="ORF">SAMN05878503_10723</name>
</gene>
<dbReference type="RefSeq" id="WP_097030455.1">
    <property type="nucleotide sequence ID" value="NZ_OAOQ01000007.1"/>
</dbReference>
<organism evidence="3 4">
    <name type="scientific">Cereibacter ovatus</name>
    <dbReference type="NCBI Taxonomy" id="439529"/>
    <lineage>
        <taxon>Bacteria</taxon>
        <taxon>Pseudomonadati</taxon>
        <taxon>Pseudomonadota</taxon>
        <taxon>Alphaproteobacteria</taxon>
        <taxon>Rhodobacterales</taxon>
        <taxon>Paracoccaceae</taxon>
        <taxon>Cereibacter</taxon>
    </lineage>
</organism>
<evidence type="ECO:0000313" key="3">
    <source>
        <dbReference type="EMBL" id="SNX70845.1"/>
    </source>
</evidence>
<dbReference type="InterPro" id="IPR011604">
    <property type="entry name" value="PDDEXK-like_dom_sf"/>
</dbReference>